<protein>
    <recommendedName>
        <fullName evidence="1">Glycosyl transferase family 1 domain-containing protein</fullName>
    </recommendedName>
</protein>
<dbReference type="Pfam" id="PF00534">
    <property type="entry name" value="Glycos_transf_1"/>
    <property type="match status" value="1"/>
</dbReference>
<accession>D2YGE0</accession>
<dbReference type="Gene3D" id="3.40.50.2000">
    <property type="entry name" value="Glycogen Phosphorylase B"/>
    <property type="match status" value="2"/>
</dbReference>
<dbReference type="InterPro" id="IPR001296">
    <property type="entry name" value="Glyco_trans_1"/>
</dbReference>
<evidence type="ECO:0000313" key="2">
    <source>
        <dbReference type="EMBL" id="EEW06177.1"/>
    </source>
</evidence>
<comment type="caution">
    <text evidence="2">The sequence shown here is derived from an EMBL/GenBank/DDBJ whole genome shotgun (WGS) entry which is preliminary data.</text>
</comment>
<dbReference type="GO" id="GO:1901135">
    <property type="term" value="P:carbohydrate derivative metabolic process"/>
    <property type="evidence" value="ECO:0007669"/>
    <property type="project" value="UniProtKB-ARBA"/>
</dbReference>
<gene>
    <name evidence="2" type="primary">ypjH</name>
    <name evidence="2" type="ORF">VMB_25870</name>
</gene>
<proteinExistence type="predicted"/>
<organism evidence="2 3">
    <name type="scientific">Vibrio mimicus VM603</name>
    <dbReference type="NCBI Taxonomy" id="671074"/>
    <lineage>
        <taxon>Bacteria</taxon>
        <taxon>Pseudomonadati</taxon>
        <taxon>Pseudomonadota</taxon>
        <taxon>Gammaproteobacteria</taxon>
        <taxon>Vibrionales</taxon>
        <taxon>Vibrionaceae</taxon>
        <taxon>Vibrio</taxon>
    </lineage>
</organism>
<evidence type="ECO:0000259" key="1">
    <source>
        <dbReference type="Pfam" id="PF00534"/>
    </source>
</evidence>
<evidence type="ECO:0000313" key="3">
    <source>
        <dbReference type="Proteomes" id="UP000004827"/>
    </source>
</evidence>
<dbReference type="EMBL" id="ACYU01000123">
    <property type="protein sequence ID" value="EEW06177.1"/>
    <property type="molecule type" value="Genomic_DNA"/>
</dbReference>
<name>D2YGE0_VIBMI</name>
<feature type="domain" description="Glycosyl transferase family 1" evidence="1">
    <location>
        <begin position="157"/>
        <end position="298"/>
    </location>
</feature>
<dbReference type="GO" id="GO:0016757">
    <property type="term" value="F:glycosyltransferase activity"/>
    <property type="evidence" value="ECO:0007669"/>
    <property type="project" value="InterPro"/>
</dbReference>
<dbReference type="PANTHER" id="PTHR12526">
    <property type="entry name" value="GLYCOSYLTRANSFERASE"/>
    <property type="match status" value="1"/>
</dbReference>
<sequence>MEIAKYSKEDYLTTIYYINKKKSSDELTQKLLALGIQIRKINILRLCELKRFDVIHSHCFLPDVITAIYILINTLIFKRKQNTISTVHSDYYYDMKDKYGRLSIPICSIWTFSLKKFKNRVFLTEYLLDKYIGILGSSSKIWNGLDIIPSELDCEIEKKIDTFSNGRRIAGAYGVLRPLKGFELIIRASLYIDDYCFVIAGDGPDKHRLESLVSEYGLESKVLLLGRVSNVHNYIRKFNVMLLTSYSEGFPLTGIEAIWSGVRILYSGISQHKEIFRKVDAELFESGCHDSLIELLKKKNMSEISLHNKGYYKKFLTSNAMYEKYKILYESVS</sequence>
<reference evidence="2 3" key="1">
    <citation type="journal article" date="2009" name="BMC Evol. Biol.">
        <title>Genomic taxonomy of Vibrios.</title>
        <authorList>
            <person name="Thompson C.C."/>
            <person name="Vicente A.C."/>
            <person name="Souza R.C."/>
            <person name="Vasconcelos A.T."/>
            <person name="Vesth T."/>
            <person name="Alves N.Jr."/>
            <person name="Ussery D.W."/>
            <person name="Iida T."/>
            <person name="Thompson F.L."/>
        </authorList>
    </citation>
    <scope>NUCLEOTIDE SEQUENCE [LARGE SCALE GENOMIC DNA]</scope>
    <source>
        <strain evidence="2 3">VM603</strain>
    </source>
</reference>
<dbReference type="Proteomes" id="UP000004827">
    <property type="component" value="Unassembled WGS sequence"/>
</dbReference>
<dbReference type="SUPFAM" id="SSF53756">
    <property type="entry name" value="UDP-Glycosyltransferase/glycogen phosphorylase"/>
    <property type="match status" value="1"/>
</dbReference>
<dbReference type="AlphaFoldDB" id="D2YGE0"/>